<reference evidence="1" key="1">
    <citation type="submission" date="2024-07" db="EMBL/GenBank/DDBJ databases">
        <title>Metagenome and Metagenome-Assembled Genomes of Archaea from a hot spring from the geothermal field of Los Azufres, Mexico.</title>
        <authorList>
            <person name="Marin-Paredes R."/>
            <person name="Martinez-Romero E."/>
            <person name="Servin-Garciduenas L.E."/>
        </authorList>
    </citation>
    <scope>NUCLEOTIDE SEQUENCE</scope>
    <source>
        <strain evidence="1">AZ1-454</strain>
    </source>
</reference>
<proteinExistence type="predicted"/>
<protein>
    <submittedName>
        <fullName evidence="1">Uncharacterized protein</fullName>
    </submittedName>
</protein>
<organism evidence="1 2">
    <name type="scientific">Candidatus Aramenus sulfurataquae</name>
    <dbReference type="NCBI Taxonomy" id="1326980"/>
    <lineage>
        <taxon>Archaea</taxon>
        <taxon>Thermoproteota</taxon>
        <taxon>Thermoprotei</taxon>
        <taxon>Sulfolobales</taxon>
        <taxon>Sulfolobaceae</taxon>
        <taxon>Candidatus Aramenus</taxon>
    </lineage>
</organism>
<evidence type="ECO:0000313" key="1">
    <source>
        <dbReference type="EMBL" id="MEW9491865.1"/>
    </source>
</evidence>
<dbReference type="Proteomes" id="UP000053480">
    <property type="component" value="Unassembled WGS sequence"/>
</dbReference>
<comment type="caution">
    <text evidence="1">The sequence shown here is derived from an EMBL/GenBank/DDBJ whole genome shotgun (WGS) entry which is preliminary data.</text>
</comment>
<evidence type="ECO:0000313" key="2">
    <source>
        <dbReference type="Proteomes" id="UP000053480"/>
    </source>
</evidence>
<name>A0ACC6TPQ8_9CREN</name>
<sequence length="174" mass="18953">MKGSLAFALGIALLSLGLVSINAHVTNTQVLSKEMSLSVPPTAYGELELIENATNVTAYVEVVHNGEKSIVRLDSVIPLTPGEWVIAPYQEAYSMNVTRVINVTESLSCGNVTVQKVIHEEKLVESRNATYPIYVKMSVTKMNLVEDPSLVEALGLVLTVLGLALMLFERARRP</sequence>
<accession>A0ACC6TPQ8</accession>
<gene>
    <name evidence="1" type="ORF">TQ35_0006660</name>
</gene>
<dbReference type="EMBL" id="JZWS03000008">
    <property type="protein sequence ID" value="MEW9491865.1"/>
    <property type="molecule type" value="Genomic_DNA"/>
</dbReference>